<sequence length="134" mass="14793">MNGLHGVDRPAMRAAPGFDGPFEFRAGQVFDDDARAVLLETDGYRTPQGPQFVGKGLEARDHDIGQIGLACSLMLGRCGARGGLFERPASEEAVKLLAPVHYHRDLRRQPVAFHGSAGRFQNENLYCRKERGDR</sequence>
<reference evidence="1 2" key="1">
    <citation type="journal article" date="2004" name="PLoS Biol.">
        <title>Genomic insights into methanotrophy: the complete genome sequence of Methylococcus capsulatus (Bath).</title>
        <authorList>
            <person name="Ward N.L."/>
            <person name="Larsen O."/>
            <person name="Sakwa J."/>
            <person name="Bruseth L."/>
            <person name="Khouri H.M."/>
            <person name="Durkin A.S."/>
            <person name="Dimitrov G."/>
            <person name="Jiang L."/>
            <person name="Scanlan D."/>
            <person name="Kang K.H."/>
            <person name="Lewis M.R."/>
            <person name="Nelson K.E."/>
            <person name="Methe B.A."/>
            <person name="Wu M."/>
            <person name="Heidelberg J.F."/>
            <person name="Paulsen I.T."/>
            <person name="Fouts D.E."/>
            <person name="Ravel J."/>
            <person name="Tettelin H."/>
            <person name="Ren Q."/>
            <person name="Read T.D."/>
            <person name="DeBoy R.T."/>
            <person name="Seshadri R."/>
            <person name="Salzberg S.L."/>
            <person name="Jensen H.B."/>
            <person name="Birkeland N.K."/>
            <person name="Nelson W.C."/>
            <person name="Dodson R.J."/>
            <person name="Grindhaug S.H."/>
            <person name="Holt I.E."/>
            <person name="Eidhammer I."/>
            <person name="Jonasen I."/>
            <person name="Vanaken S."/>
            <person name="Utterback T.R."/>
            <person name="Feldblyum T.V."/>
            <person name="Fraser C.M."/>
            <person name="Lillehaug J.R."/>
            <person name="Eisen J.A."/>
        </authorList>
    </citation>
    <scope>NUCLEOTIDE SEQUENCE [LARGE SCALE GENOMIC DNA]</scope>
    <source>
        <strain evidence="2">ATCC 33009 / NCIMB 11132 / Bath</strain>
    </source>
</reference>
<proteinExistence type="predicted"/>
<gene>
    <name evidence="1" type="ordered locus">MCA0189</name>
</gene>
<name>Q60CB9_METCA</name>
<dbReference type="AlphaFoldDB" id="Q60CB9"/>
<evidence type="ECO:0000313" key="1">
    <source>
        <dbReference type="EMBL" id="AAU90694.1"/>
    </source>
</evidence>
<dbReference type="KEGG" id="mca:MCA0189"/>
<dbReference type="Proteomes" id="UP000006821">
    <property type="component" value="Chromosome"/>
</dbReference>
<protein>
    <submittedName>
        <fullName evidence="1">Uncharacterized protein</fullName>
    </submittedName>
</protein>
<organism evidence="1 2">
    <name type="scientific">Methylococcus capsulatus (strain ATCC 33009 / NCIMB 11132 / Bath)</name>
    <dbReference type="NCBI Taxonomy" id="243233"/>
    <lineage>
        <taxon>Bacteria</taxon>
        <taxon>Pseudomonadati</taxon>
        <taxon>Pseudomonadota</taxon>
        <taxon>Gammaproteobacteria</taxon>
        <taxon>Methylococcales</taxon>
        <taxon>Methylococcaceae</taxon>
        <taxon>Methylococcus</taxon>
    </lineage>
</organism>
<dbReference type="HOGENOM" id="CLU_1893742_0_0_6"/>
<accession>Q60CB9</accession>
<evidence type="ECO:0000313" key="2">
    <source>
        <dbReference type="Proteomes" id="UP000006821"/>
    </source>
</evidence>
<dbReference type="EMBL" id="AE017282">
    <property type="protein sequence ID" value="AAU90694.1"/>
    <property type="molecule type" value="Genomic_DNA"/>
</dbReference>